<comment type="caution">
    <text evidence="2">The sequence shown here is derived from an EMBL/GenBank/DDBJ whole genome shotgun (WGS) entry which is preliminary data.</text>
</comment>
<protein>
    <submittedName>
        <fullName evidence="2">Uncharacterized protein</fullName>
    </submittedName>
</protein>
<dbReference type="PANTHER" id="PTHR47297:SF2">
    <property type="entry name" value="OS02G0606800 PROTEIN"/>
    <property type="match status" value="1"/>
</dbReference>
<dbReference type="GO" id="GO:0008936">
    <property type="term" value="F:nicotinamidase activity"/>
    <property type="evidence" value="ECO:0007669"/>
    <property type="project" value="InterPro"/>
</dbReference>
<name>A0AAD5C2I5_AMBAR</name>
<dbReference type="PANTHER" id="PTHR47297">
    <property type="match status" value="1"/>
</dbReference>
<proteinExistence type="predicted"/>
<evidence type="ECO:0000313" key="3">
    <source>
        <dbReference type="Proteomes" id="UP001206925"/>
    </source>
</evidence>
<feature type="region of interest" description="Disordered" evidence="1">
    <location>
        <begin position="143"/>
        <end position="167"/>
    </location>
</feature>
<dbReference type="Proteomes" id="UP001206925">
    <property type="component" value="Unassembled WGS sequence"/>
</dbReference>
<evidence type="ECO:0000313" key="2">
    <source>
        <dbReference type="EMBL" id="KAI7734161.1"/>
    </source>
</evidence>
<sequence length="194" mass="22399">MESFFGNLKVKFVGENCHENNRLRCSKELPGEMGPTLSENLSFIIVKDSIHYAYRENRSTERDAVKCLRIEPSPLGVPSDLAPRKSNNQMMEMIDESVKLSRLFCEKKWPIIAFLDTHQPGKLEHPYPSYRLAGSHESDLIKEKTLDRYTRKTKANKSKRDKQEDKGKVKMACILSSGHHLSTIKRKKQRCISF</sequence>
<organism evidence="2 3">
    <name type="scientific">Ambrosia artemisiifolia</name>
    <name type="common">Common ragweed</name>
    <dbReference type="NCBI Taxonomy" id="4212"/>
    <lineage>
        <taxon>Eukaryota</taxon>
        <taxon>Viridiplantae</taxon>
        <taxon>Streptophyta</taxon>
        <taxon>Embryophyta</taxon>
        <taxon>Tracheophyta</taxon>
        <taxon>Spermatophyta</taxon>
        <taxon>Magnoliopsida</taxon>
        <taxon>eudicotyledons</taxon>
        <taxon>Gunneridae</taxon>
        <taxon>Pentapetalae</taxon>
        <taxon>asterids</taxon>
        <taxon>campanulids</taxon>
        <taxon>Asterales</taxon>
        <taxon>Asteraceae</taxon>
        <taxon>Asteroideae</taxon>
        <taxon>Heliantheae alliance</taxon>
        <taxon>Heliantheae</taxon>
        <taxon>Ambrosia</taxon>
    </lineage>
</organism>
<dbReference type="InterPro" id="IPR044717">
    <property type="entry name" value="NIC1"/>
</dbReference>
<reference evidence="2" key="1">
    <citation type="submission" date="2022-06" db="EMBL/GenBank/DDBJ databases">
        <title>Uncovering the hologenomic basis of an extraordinary plant invasion.</title>
        <authorList>
            <person name="Bieker V.C."/>
            <person name="Martin M.D."/>
            <person name="Gilbert T."/>
            <person name="Hodgins K."/>
            <person name="Battlay P."/>
            <person name="Petersen B."/>
            <person name="Wilson J."/>
        </authorList>
    </citation>
    <scope>NUCLEOTIDE SEQUENCE</scope>
    <source>
        <strain evidence="2">AA19_3_7</strain>
        <tissue evidence="2">Leaf</tissue>
    </source>
</reference>
<accession>A0AAD5C2I5</accession>
<dbReference type="AlphaFoldDB" id="A0AAD5C2I5"/>
<gene>
    <name evidence="2" type="ORF">M8C21_026393</name>
</gene>
<feature type="compositionally biased region" description="Basic residues" evidence="1">
    <location>
        <begin position="151"/>
        <end position="160"/>
    </location>
</feature>
<dbReference type="EMBL" id="JAMZMK010009804">
    <property type="protein sequence ID" value="KAI7734161.1"/>
    <property type="molecule type" value="Genomic_DNA"/>
</dbReference>
<keyword evidence="3" id="KW-1185">Reference proteome</keyword>
<evidence type="ECO:0000256" key="1">
    <source>
        <dbReference type="SAM" id="MobiDB-lite"/>
    </source>
</evidence>
<dbReference type="GO" id="GO:0019365">
    <property type="term" value="P:pyridine nucleotide salvage"/>
    <property type="evidence" value="ECO:0007669"/>
    <property type="project" value="InterPro"/>
</dbReference>